<feature type="domain" description="GST N-terminal" evidence="1">
    <location>
        <begin position="43"/>
        <end position="127"/>
    </location>
</feature>
<dbReference type="SUPFAM" id="SSF52833">
    <property type="entry name" value="Thioredoxin-like"/>
    <property type="match status" value="1"/>
</dbReference>
<dbReference type="AlphaFoldDB" id="A0A3B0WHL5"/>
<evidence type="ECO:0000259" key="1">
    <source>
        <dbReference type="PROSITE" id="PS50404"/>
    </source>
</evidence>
<dbReference type="CDD" id="cd00570">
    <property type="entry name" value="GST_N_family"/>
    <property type="match status" value="1"/>
</dbReference>
<dbReference type="PROSITE" id="PS50404">
    <property type="entry name" value="GST_NTER"/>
    <property type="match status" value="1"/>
</dbReference>
<dbReference type="Pfam" id="PF00462">
    <property type="entry name" value="Glutaredoxin"/>
    <property type="match status" value="1"/>
</dbReference>
<accession>A0A3B0WHL5</accession>
<reference evidence="2" key="1">
    <citation type="submission" date="2018-06" db="EMBL/GenBank/DDBJ databases">
        <authorList>
            <person name="Zhirakovskaya E."/>
        </authorList>
    </citation>
    <scope>NUCLEOTIDE SEQUENCE</scope>
</reference>
<dbReference type="InterPro" id="IPR002109">
    <property type="entry name" value="Glutaredoxin"/>
</dbReference>
<proteinExistence type="predicted"/>
<dbReference type="InterPro" id="IPR004045">
    <property type="entry name" value="Glutathione_S-Trfase_N"/>
</dbReference>
<sequence length="129" mass="15228">MGFIFKPIRWVLGQVIIFIDWVTRPKIIQRSIEAQELADKQARTMALYHFQQCPFCVKTRRQIRRLGLNIESRDARNDPKWNKELISEGGKYQVPCLKISNEDGSVEWLYESADINQYLGEKFLDVQNH</sequence>
<dbReference type="InterPro" id="IPR036249">
    <property type="entry name" value="Thioredoxin-like_sf"/>
</dbReference>
<protein>
    <submittedName>
        <fullName evidence="2">Glutaredoxin</fullName>
    </submittedName>
</protein>
<gene>
    <name evidence="2" type="ORF">MNBD_GAMMA06-410</name>
</gene>
<dbReference type="EMBL" id="UOFD01000018">
    <property type="protein sequence ID" value="VAW50792.1"/>
    <property type="molecule type" value="Genomic_DNA"/>
</dbReference>
<dbReference type="PROSITE" id="PS51354">
    <property type="entry name" value="GLUTAREDOXIN_2"/>
    <property type="match status" value="1"/>
</dbReference>
<organism evidence="2">
    <name type="scientific">hydrothermal vent metagenome</name>
    <dbReference type="NCBI Taxonomy" id="652676"/>
    <lineage>
        <taxon>unclassified sequences</taxon>
        <taxon>metagenomes</taxon>
        <taxon>ecological metagenomes</taxon>
    </lineage>
</organism>
<dbReference type="Gene3D" id="3.40.30.10">
    <property type="entry name" value="Glutaredoxin"/>
    <property type="match status" value="1"/>
</dbReference>
<name>A0A3B0WHL5_9ZZZZ</name>
<evidence type="ECO:0000313" key="2">
    <source>
        <dbReference type="EMBL" id="VAW50792.1"/>
    </source>
</evidence>